<sequence length="35" mass="3879">GDYASNGKLYLYDLSTNSLMNTFTTGIIPNGIYFN</sequence>
<proteinExistence type="predicted"/>
<gene>
    <name evidence="1" type="ORF">MNBD_BACTEROID04-238</name>
</gene>
<feature type="non-terminal residue" evidence="1">
    <location>
        <position position="1"/>
    </location>
</feature>
<accession>A0A3B0U3Y6</accession>
<dbReference type="Gene3D" id="2.130.10.10">
    <property type="entry name" value="YVTN repeat-like/Quinoprotein amine dehydrogenase"/>
    <property type="match status" value="1"/>
</dbReference>
<protein>
    <submittedName>
        <fullName evidence="1">Uncharacterized protein</fullName>
    </submittedName>
</protein>
<organism evidence="1">
    <name type="scientific">hydrothermal vent metagenome</name>
    <dbReference type="NCBI Taxonomy" id="652676"/>
    <lineage>
        <taxon>unclassified sequences</taxon>
        <taxon>metagenomes</taxon>
        <taxon>ecological metagenomes</taxon>
    </lineage>
</organism>
<name>A0A3B0U3Y6_9ZZZZ</name>
<evidence type="ECO:0000313" key="1">
    <source>
        <dbReference type="EMBL" id="VAW23093.1"/>
    </source>
</evidence>
<dbReference type="InterPro" id="IPR015943">
    <property type="entry name" value="WD40/YVTN_repeat-like_dom_sf"/>
</dbReference>
<dbReference type="AlphaFoldDB" id="A0A3B0U3Y6"/>
<dbReference type="EMBL" id="UOER01000178">
    <property type="protein sequence ID" value="VAW23093.1"/>
    <property type="molecule type" value="Genomic_DNA"/>
</dbReference>
<reference evidence="1" key="1">
    <citation type="submission" date="2018-06" db="EMBL/GenBank/DDBJ databases">
        <authorList>
            <person name="Zhirakovskaya E."/>
        </authorList>
    </citation>
    <scope>NUCLEOTIDE SEQUENCE</scope>
</reference>